<dbReference type="Proteomes" id="UP000027586">
    <property type="component" value="Unassembled WGS sequence"/>
</dbReference>
<feature type="compositionally biased region" description="Low complexity" evidence="1">
    <location>
        <begin position="113"/>
        <end position="139"/>
    </location>
</feature>
<organism evidence="2 3">
    <name type="scientific">Lichtheimia corymbifera JMRC:FSU:9682</name>
    <dbReference type="NCBI Taxonomy" id="1263082"/>
    <lineage>
        <taxon>Eukaryota</taxon>
        <taxon>Fungi</taxon>
        <taxon>Fungi incertae sedis</taxon>
        <taxon>Mucoromycota</taxon>
        <taxon>Mucoromycotina</taxon>
        <taxon>Mucoromycetes</taxon>
        <taxon>Mucorales</taxon>
        <taxon>Lichtheimiaceae</taxon>
        <taxon>Lichtheimia</taxon>
    </lineage>
</organism>
<proteinExistence type="predicted"/>
<dbReference type="EMBL" id="CBTN010000129">
    <property type="protein sequence ID" value="CDH61079.1"/>
    <property type="molecule type" value="Genomic_DNA"/>
</dbReference>
<comment type="caution">
    <text evidence="2">The sequence shown here is derived from an EMBL/GenBank/DDBJ whole genome shotgun (WGS) entry which is preliminary data.</text>
</comment>
<dbReference type="AlphaFoldDB" id="A0A068SFM9"/>
<evidence type="ECO:0000313" key="3">
    <source>
        <dbReference type="Proteomes" id="UP000027586"/>
    </source>
</evidence>
<dbReference type="InterPro" id="IPR052982">
    <property type="entry name" value="SRP1/TIP1-like"/>
</dbReference>
<sequence length="196" mass="21949">MCVYIRMLHSTSLHRYKAPFTKLEKRWINGVDEKAKVRLLQETGTSPLQPSGYEFTVQGDSGHHDWQTPSDLEPDASYAFQFIYQGGDDDEPAFSYSGRFSITGGNATHRRPATSSSSTKVSTAVIPGATTSSTSSSSSAEKKSNDLSDTAIHQQQQQDHESGTVVPLLRRERRYSQSVFLTLDYRKQRSQIYSPF</sequence>
<dbReference type="VEuPathDB" id="FungiDB:LCOR_11855.1"/>
<evidence type="ECO:0000313" key="2">
    <source>
        <dbReference type="EMBL" id="CDH61079.1"/>
    </source>
</evidence>
<feature type="compositionally biased region" description="Polar residues" evidence="1">
    <location>
        <begin position="147"/>
        <end position="157"/>
    </location>
</feature>
<name>A0A068SFM9_9FUNG</name>
<dbReference type="OrthoDB" id="2260257at2759"/>
<gene>
    <name evidence="2" type="ORF">LCOR_11855.1</name>
</gene>
<protein>
    <submittedName>
        <fullName evidence="2">Uncharacterized protein</fullName>
    </submittedName>
</protein>
<accession>A0A068SFM9</accession>
<dbReference type="PANTHER" id="PTHR40633">
    <property type="entry name" value="MATRIX PROTEIN, PUTATIVE (AFU_ORTHOLOGUE AFUA_8G05410)-RELATED"/>
    <property type="match status" value="1"/>
</dbReference>
<feature type="region of interest" description="Disordered" evidence="1">
    <location>
        <begin position="104"/>
        <end position="169"/>
    </location>
</feature>
<dbReference type="PANTHER" id="PTHR40633:SF1">
    <property type="entry name" value="GPI ANCHORED SERINE-THREONINE RICH PROTEIN (AFU_ORTHOLOGUE AFUA_1G03630)"/>
    <property type="match status" value="1"/>
</dbReference>
<reference evidence="2" key="1">
    <citation type="submission" date="2013-08" db="EMBL/GenBank/DDBJ databases">
        <title>Gene expansion shapes genome architecture in the human pathogen Lichtheimia corymbifera: an evolutionary genomics analysis in the ancient terrestrial Mucorales (Mucoromycotina).</title>
        <authorList>
            <person name="Schwartze V.U."/>
            <person name="Winter S."/>
            <person name="Shelest E."/>
            <person name="Marcet-Houben M."/>
            <person name="Horn F."/>
            <person name="Wehner S."/>
            <person name="Hoffmann K."/>
            <person name="Riege K."/>
            <person name="Sammeth M."/>
            <person name="Nowrousian M."/>
            <person name="Valiante V."/>
            <person name="Linde J."/>
            <person name="Jacobsen I.D."/>
            <person name="Marz M."/>
            <person name="Brakhage A.A."/>
            <person name="Gabaldon T."/>
            <person name="Bocker S."/>
            <person name="Voigt K."/>
        </authorList>
    </citation>
    <scope>NUCLEOTIDE SEQUENCE [LARGE SCALE GENOMIC DNA]</scope>
    <source>
        <strain evidence="2">FSU 9682</strain>
    </source>
</reference>
<keyword evidence="3" id="KW-1185">Reference proteome</keyword>
<evidence type="ECO:0000256" key="1">
    <source>
        <dbReference type="SAM" id="MobiDB-lite"/>
    </source>
</evidence>